<feature type="domain" description="Starch synthase catalytic" evidence="11">
    <location>
        <begin position="87"/>
        <end position="347"/>
    </location>
</feature>
<protein>
    <recommendedName>
        <fullName evidence="9">Starch synthase, chloroplastic/amyloplastic</fullName>
        <ecNumber evidence="9">2.4.1.-</ecNumber>
    </recommendedName>
</protein>
<dbReference type="InterPro" id="IPR011835">
    <property type="entry name" value="GS/SS"/>
</dbReference>
<keyword evidence="6" id="KW-0808">Transferase</keyword>
<evidence type="ECO:0000256" key="7">
    <source>
        <dbReference type="ARBA" id="ARBA00022922"/>
    </source>
</evidence>
<comment type="subcellular location">
    <subcellularLocation>
        <location evidence="9">Plastid</location>
        <location evidence="9">Chloroplast</location>
    </subcellularLocation>
    <subcellularLocation>
        <location evidence="9">Plastid</location>
        <location evidence="9">Amyloplast</location>
    </subcellularLocation>
</comment>
<comment type="similarity">
    <text evidence="2 9">Belongs to the glycosyltransferase 1 family. Bacterial/plant glycogen synthase subfamily.</text>
</comment>
<evidence type="ECO:0000259" key="10">
    <source>
        <dbReference type="Pfam" id="PF00534"/>
    </source>
</evidence>
<sequence>MAMVTTSYLVSKIPCTNHHGTQTSETKPNSCLVGHYNQNLTTHDGLRSLYNLGMLKVRTHATKTRARSSKTLGKIVLGKIECGLGMNVVFVSAEVGPWSKTGGLGDVLGGLPPAMAANGHRVMTVSPRYDQYKDAWDTNVLVEMKVGDRIETVRFFHCYKRGVDRVFVDHPLFLEKVWGKTGSKLYGPKAGKDYEDNQLRFSLLCQAALEAPRVLNLSNNKYFSGPYGEDVVFIANDWHTALLPCYLKSMYKSRGIYKNAKVAFCIHNIAYQGRQAFGDFDLLNLPNKFKSSFDFIDGYDEPVKGRKINWMKAGIIESDRVLTVSPYYAQELVSGVQRGVELDNIIRKTGITGIINGMDSQEWSPRTDKYIGLNYDATTVMEAKSLLKEALQAEVGLPVDKNIPLIGFIGRLEEQKGSDILSAAIPKFIGQNVQMVVLGTGKKAMEKEIEQLEVEYPDKARGVAKFNVPLAHKIIAGADFIIIPSRFEPCGLIQLHSMPYGTVPIVSSTGGLVDTVREGYTGFHMGAFSIECDAVDPDDVIKLATTVKRALQTYSTPVMKEMIKNCMAQDFSWKGPAKQWEKVLLSLEVAGNEPGIDGDEIAPLAKENVATP</sequence>
<keyword evidence="3 9" id="KW-0150">Chloroplast</keyword>
<dbReference type="GO" id="GO:0009507">
    <property type="term" value="C:chloroplast"/>
    <property type="evidence" value="ECO:0007669"/>
    <property type="project" value="UniProtKB-SubCell"/>
</dbReference>
<feature type="domain" description="Glycosyl transferase family 1" evidence="10">
    <location>
        <begin position="400"/>
        <end position="526"/>
    </location>
</feature>
<dbReference type="InterPro" id="IPR013534">
    <property type="entry name" value="Starch_synth_cat_dom"/>
</dbReference>
<dbReference type="GO" id="GO:0019252">
    <property type="term" value="P:starch biosynthetic process"/>
    <property type="evidence" value="ECO:0007669"/>
    <property type="project" value="UniProtKB-UniRule"/>
</dbReference>
<dbReference type="GO" id="GO:0009501">
    <property type="term" value="C:amyloplast"/>
    <property type="evidence" value="ECO:0007669"/>
    <property type="project" value="UniProtKB-SubCell"/>
</dbReference>
<evidence type="ECO:0000256" key="3">
    <source>
        <dbReference type="ARBA" id="ARBA00022528"/>
    </source>
</evidence>
<evidence type="ECO:0000256" key="2">
    <source>
        <dbReference type="ARBA" id="ARBA00010281"/>
    </source>
</evidence>
<proteinExistence type="inferred from homology"/>
<evidence type="ECO:0000256" key="8">
    <source>
        <dbReference type="ARBA" id="ARBA00022946"/>
    </source>
</evidence>
<keyword evidence="9" id="KW-0035">Amyloplast</keyword>
<dbReference type="SUPFAM" id="SSF53756">
    <property type="entry name" value="UDP-Glycosyltransferase/glycogen phosphorylase"/>
    <property type="match status" value="1"/>
</dbReference>
<reference evidence="12" key="1">
    <citation type="submission" date="2020-09" db="EMBL/GenBank/DDBJ databases">
        <title>Genome-Enabled Discovery of Anthraquinone Biosynthesis in Senna tora.</title>
        <authorList>
            <person name="Kang S.-H."/>
            <person name="Pandey R.P."/>
            <person name="Lee C.-M."/>
            <person name="Sim J.-S."/>
            <person name="Jeong J.-T."/>
            <person name="Choi B.-S."/>
            <person name="Jung M."/>
            <person name="Ginzburg D."/>
            <person name="Zhao K."/>
            <person name="Won S.Y."/>
            <person name="Oh T.-J."/>
            <person name="Yu Y."/>
            <person name="Kim N.-H."/>
            <person name="Lee O.R."/>
            <person name="Lee T.-H."/>
            <person name="Bashyal P."/>
            <person name="Kim T.-S."/>
            <person name="Lee W.-H."/>
            <person name="Kawkins C."/>
            <person name="Kim C.-K."/>
            <person name="Kim J.S."/>
            <person name="Ahn B.O."/>
            <person name="Rhee S.Y."/>
            <person name="Sohng J.K."/>
        </authorList>
    </citation>
    <scope>NUCLEOTIDE SEQUENCE</scope>
    <source>
        <tissue evidence="12">Leaf</tissue>
    </source>
</reference>
<evidence type="ECO:0000256" key="5">
    <source>
        <dbReference type="ARBA" id="ARBA00022676"/>
    </source>
</evidence>
<gene>
    <name evidence="12" type="ORF">G2W53_019252</name>
</gene>
<keyword evidence="4" id="KW-0934">Plastid</keyword>
<dbReference type="FunFam" id="3.40.50.2000:FF:000090">
    <property type="entry name" value="Starch synthase, chloroplastic/amyloplastic"/>
    <property type="match status" value="1"/>
</dbReference>
<dbReference type="HAMAP" id="MF_00484">
    <property type="entry name" value="Glycogen_synth"/>
    <property type="match status" value="1"/>
</dbReference>
<keyword evidence="7 9" id="KW-0750">Starch biosynthesis</keyword>
<evidence type="ECO:0000313" key="13">
    <source>
        <dbReference type="Proteomes" id="UP000634136"/>
    </source>
</evidence>
<evidence type="ECO:0000256" key="9">
    <source>
        <dbReference type="RuleBase" id="RU361232"/>
    </source>
</evidence>
<comment type="caution">
    <text evidence="12">The sequence shown here is derived from an EMBL/GenBank/DDBJ whole genome shotgun (WGS) entry which is preliminary data.</text>
</comment>
<organism evidence="12 13">
    <name type="scientific">Senna tora</name>
    <dbReference type="NCBI Taxonomy" id="362788"/>
    <lineage>
        <taxon>Eukaryota</taxon>
        <taxon>Viridiplantae</taxon>
        <taxon>Streptophyta</taxon>
        <taxon>Embryophyta</taxon>
        <taxon>Tracheophyta</taxon>
        <taxon>Spermatophyta</taxon>
        <taxon>Magnoliopsida</taxon>
        <taxon>eudicotyledons</taxon>
        <taxon>Gunneridae</taxon>
        <taxon>Pentapetalae</taxon>
        <taxon>rosids</taxon>
        <taxon>fabids</taxon>
        <taxon>Fabales</taxon>
        <taxon>Fabaceae</taxon>
        <taxon>Caesalpinioideae</taxon>
        <taxon>Cassia clade</taxon>
        <taxon>Senna</taxon>
    </lineage>
</organism>
<dbReference type="Gene3D" id="3.40.50.2000">
    <property type="entry name" value="Glycogen Phosphorylase B"/>
    <property type="match status" value="2"/>
</dbReference>
<dbReference type="EC" id="2.4.1.-" evidence="9"/>
<dbReference type="FunFam" id="3.40.50.2000:FF:000073">
    <property type="entry name" value="Starch synthase, chloroplastic/amyloplastic"/>
    <property type="match status" value="1"/>
</dbReference>
<dbReference type="PANTHER" id="PTHR45825:SF3">
    <property type="entry name" value="GRANULE-BOUND STARCH SYNTHASE 1, CHLOROPLASTIC_AMYLOPLASTIC"/>
    <property type="match status" value="1"/>
</dbReference>
<dbReference type="AlphaFoldDB" id="A0A834TT99"/>
<keyword evidence="5 9" id="KW-0328">Glycosyltransferase</keyword>
<dbReference type="Proteomes" id="UP000634136">
    <property type="component" value="Unassembled WGS sequence"/>
</dbReference>
<evidence type="ECO:0000313" key="12">
    <source>
        <dbReference type="EMBL" id="KAF7828088.1"/>
    </source>
</evidence>
<dbReference type="UniPathway" id="UPA00152"/>
<comment type="pathway">
    <text evidence="1 9">Glycan biosynthesis; starch biosynthesis.</text>
</comment>
<evidence type="ECO:0000256" key="1">
    <source>
        <dbReference type="ARBA" id="ARBA00004727"/>
    </source>
</evidence>
<dbReference type="CDD" id="cd03791">
    <property type="entry name" value="GT5_Glycogen_synthase_DULL1-like"/>
    <property type="match status" value="1"/>
</dbReference>
<dbReference type="PANTHER" id="PTHR45825">
    <property type="entry name" value="GRANULE-BOUND STARCH SYNTHASE 1, CHLOROPLASTIC/AMYLOPLASTIC"/>
    <property type="match status" value="1"/>
</dbReference>
<dbReference type="GO" id="GO:0004373">
    <property type="term" value="F:alpha-1,4-glucan glucosyltransferase (UDP-glucose donor) activity"/>
    <property type="evidence" value="ECO:0007669"/>
    <property type="project" value="InterPro"/>
</dbReference>
<dbReference type="EMBL" id="JAAIUW010000006">
    <property type="protein sequence ID" value="KAF7828088.1"/>
    <property type="molecule type" value="Genomic_DNA"/>
</dbReference>
<evidence type="ECO:0000256" key="4">
    <source>
        <dbReference type="ARBA" id="ARBA00022640"/>
    </source>
</evidence>
<evidence type="ECO:0000256" key="6">
    <source>
        <dbReference type="ARBA" id="ARBA00022679"/>
    </source>
</evidence>
<dbReference type="InterPro" id="IPR001296">
    <property type="entry name" value="Glyco_trans_1"/>
</dbReference>
<dbReference type="OrthoDB" id="512920at2759"/>
<accession>A0A834TT99</accession>
<keyword evidence="8" id="KW-0809">Transit peptide</keyword>
<name>A0A834TT99_9FABA</name>
<keyword evidence="13" id="KW-1185">Reference proteome</keyword>
<dbReference type="Pfam" id="PF00534">
    <property type="entry name" value="Glycos_transf_1"/>
    <property type="match status" value="1"/>
</dbReference>
<evidence type="ECO:0000259" key="11">
    <source>
        <dbReference type="Pfam" id="PF08323"/>
    </source>
</evidence>
<dbReference type="Pfam" id="PF08323">
    <property type="entry name" value="Glyco_transf_5"/>
    <property type="match status" value="1"/>
</dbReference>
<dbReference type="NCBIfam" id="TIGR02095">
    <property type="entry name" value="glgA"/>
    <property type="match status" value="1"/>
</dbReference>